<proteinExistence type="predicted"/>
<evidence type="ECO:0000313" key="2">
    <source>
        <dbReference type="EMBL" id="GAI37628.1"/>
    </source>
</evidence>
<evidence type="ECO:0000259" key="1">
    <source>
        <dbReference type="Pfam" id="PF01039"/>
    </source>
</evidence>
<feature type="non-terminal residue" evidence="2">
    <location>
        <position position="1"/>
    </location>
</feature>
<dbReference type="Gene3D" id="3.90.226.10">
    <property type="entry name" value="2-enoyl-CoA Hydratase, Chain A, domain 1"/>
    <property type="match status" value="1"/>
</dbReference>
<feature type="domain" description="Acetyl-coenzyme A carboxylase carboxyl transferase subunit beta" evidence="1">
    <location>
        <begin position="9"/>
        <end position="66"/>
    </location>
</feature>
<dbReference type="Pfam" id="PF01039">
    <property type="entry name" value="Carboxyl_trans"/>
    <property type="match status" value="1"/>
</dbReference>
<protein>
    <recommendedName>
        <fullName evidence="1">Acetyl-coenzyme A carboxylase carboxyl transferase subunit beta domain-containing protein</fullName>
    </recommendedName>
</protein>
<dbReference type="InterPro" id="IPR034733">
    <property type="entry name" value="AcCoA_carboxyl_beta"/>
</dbReference>
<dbReference type="EMBL" id="BARV01030112">
    <property type="protein sequence ID" value="GAI37628.1"/>
    <property type="molecule type" value="Genomic_DNA"/>
</dbReference>
<dbReference type="AlphaFoldDB" id="X1N230"/>
<organism evidence="2">
    <name type="scientific">marine sediment metagenome</name>
    <dbReference type="NCBI Taxonomy" id="412755"/>
    <lineage>
        <taxon>unclassified sequences</taxon>
        <taxon>metagenomes</taxon>
        <taxon>ecological metagenomes</taxon>
    </lineage>
</organism>
<dbReference type="SUPFAM" id="SSF52096">
    <property type="entry name" value="ClpP/crotonase"/>
    <property type="match status" value="1"/>
</dbReference>
<dbReference type="InterPro" id="IPR029045">
    <property type="entry name" value="ClpP/crotonase-like_dom_sf"/>
</dbReference>
<sequence>EDTSGSRQAELVAEFRERFANPYIASQEGYIDDVILPAETRGKLLAALMVQANKRVERPKRKHGNIPL</sequence>
<reference evidence="2" key="1">
    <citation type="journal article" date="2014" name="Front. Microbiol.">
        <title>High frequency of phylogenetically diverse reductive dehalogenase-homologous genes in deep subseafloor sedimentary metagenomes.</title>
        <authorList>
            <person name="Kawai M."/>
            <person name="Futagami T."/>
            <person name="Toyoda A."/>
            <person name="Takaki Y."/>
            <person name="Nishi S."/>
            <person name="Hori S."/>
            <person name="Arai W."/>
            <person name="Tsubouchi T."/>
            <person name="Morono Y."/>
            <person name="Uchiyama I."/>
            <person name="Ito T."/>
            <person name="Fujiyama A."/>
            <person name="Inagaki F."/>
            <person name="Takami H."/>
        </authorList>
    </citation>
    <scope>NUCLEOTIDE SEQUENCE</scope>
    <source>
        <strain evidence="2">Expedition CK06-06</strain>
    </source>
</reference>
<name>X1N230_9ZZZZ</name>
<gene>
    <name evidence="2" type="ORF">S06H3_47880</name>
</gene>
<comment type="caution">
    <text evidence="2">The sequence shown here is derived from an EMBL/GenBank/DDBJ whole genome shotgun (WGS) entry which is preliminary data.</text>
</comment>
<accession>X1N230</accession>